<dbReference type="InterPro" id="IPR012480">
    <property type="entry name" value="Hepar_II_III_C"/>
</dbReference>
<dbReference type="GO" id="GO:0030313">
    <property type="term" value="C:cell envelope"/>
    <property type="evidence" value="ECO:0007669"/>
    <property type="project" value="UniProtKB-SubCell"/>
</dbReference>
<proteinExistence type="predicted"/>
<evidence type="ECO:0000313" key="4">
    <source>
        <dbReference type="Proteomes" id="UP000199323"/>
    </source>
</evidence>
<dbReference type="SUPFAM" id="SSF48230">
    <property type="entry name" value="Chondroitin AC/alginate lyase"/>
    <property type="match status" value="1"/>
</dbReference>
<reference evidence="3 4" key="1">
    <citation type="submission" date="2016-10" db="EMBL/GenBank/DDBJ databases">
        <authorList>
            <person name="de Groot N.N."/>
        </authorList>
    </citation>
    <scope>NUCLEOTIDE SEQUENCE [LARGE SCALE GENOMIC DNA]</scope>
    <source>
        <strain evidence="3 4">CGMCC 4.3510</strain>
    </source>
</reference>
<comment type="subcellular location">
    <subcellularLocation>
        <location evidence="1">Cell envelope</location>
    </subcellularLocation>
</comment>
<keyword evidence="4" id="KW-1185">Reference proteome</keyword>
<dbReference type="InterPro" id="IPR008929">
    <property type="entry name" value="Chondroitin_lyas"/>
</dbReference>
<gene>
    <name evidence="3" type="ORF">SAMN05216251_12784</name>
</gene>
<dbReference type="Gene3D" id="1.50.10.100">
    <property type="entry name" value="Chondroitin AC/alginate lyase"/>
    <property type="match status" value="1"/>
</dbReference>
<dbReference type="RefSeq" id="WP_093717251.1">
    <property type="nucleotide sequence ID" value="NZ_FONG01000027.1"/>
</dbReference>
<name>A0A1I2LAX5_9ACTN</name>
<sequence>MTPPHAAPATPRPVLARHFGRPLPLGWTPAPASSDRAAWDVVPPVTRERIVRAAARHLDEPWTALPASLFARFRQDGDRTAYERPYFARRDRLAWDVLAAAVTEPASAETEPTWRERLFADIVDGLWLLCEESTWCLPAHDPRTYTEDRPLNDPERPQIDLFAAETAALLVLTDGILADDLDAYDPILRRRVHQQVRERVLRPYLERTDLGWYDGSTVPANNWNPWIHSNLLLAALRCAESDDALDTVVRRVLRGLDHFLTGQPADGGCDEGLRYWWRAAGSLFECLETLAAATGDDEGVFGHPLLRAMARYPLVASLGNGWVVNFADGPARGGGGACGLLHRFGRRVGAPDVIAHARALRGDGDPAVPAYEGIVLRRVLDDLLDTEWVQAPPAAFALPAQTWLPDTEMLIARHRQGTTDGLLLAAKGGHNDESHNHNDVGSFIVGLDGRPLVVDAGVGTYRRETFDPTDRYGIWTMRSGYHNVPLVNGVEQAAGSHHRSRAVEYMSGEDTVTLGLDLAGAYPDVAALHTWRRTFRLDRAAGRISVHDAWQTTAPPGALALHLLLSGDLTLMNSGRAVIVGDDARLELVWQGTEFDAHIEPVVIDDPLLEQVWGPLLHRLVLSARRPASTAEHTLAFRRAA</sequence>
<protein>
    <submittedName>
        <fullName evidence="3">Heparinase II/III-like protein</fullName>
    </submittedName>
</protein>
<accession>A0A1I2LAX5</accession>
<dbReference type="STRING" id="380248.SAMN05216251_12784"/>
<dbReference type="AlphaFoldDB" id="A0A1I2LAX5"/>
<organism evidence="3 4">
    <name type="scientific">Actinacidiphila alni</name>
    <dbReference type="NCBI Taxonomy" id="380248"/>
    <lineage>
        <taxon>Bacteria</taxon>
        <taxon>Bacillati</taxon>
        <taxon>Actinomycetota</taxon>
        <taxon>Actinomycetes</taxon>
        <taxon>Kitasatosporales</taxon>
        <taxon>Streptomycetaceae</taxon>
        <taxon>Actinacidiphila</taxon>
    </lineage>
</organism>
<feature type="domain" description="Heparinase II/III-like C-terminal" evidence="2">
    <location>
        <begin position="427"/>
        <end position="591"/>
    </location>
</feature>
<evidence type="ECO:0000313" key="3">
    <source>
        <dbReference type="EMBL" id="SFF75698.1"/>
    </source>
</evidence>
<dbReference type="EMBL" id="FONG01000027">
    <property type="protein sequence ID" value="SFF75698.1"/>
    <property type="molecule type" value="Genomic_DNA"/>
</dbReference>
<dbReference type="OrthoDB" id="9793856at2"/>
<dbReference type="GO" id="GO:0016829">
    <property type="term" value="F:lyase activity"/>
    <property type="evidence" value="ECO:0007669"/>
    <property type="project" value="InterPro"/>
</dbReference>
<evidence type="ECO:0000259" key="2">
    <source>
        <dbReference type="Pfam" id="PF07940"/>
    </source>
</evidence>
<dbReference type="Gene3D" id="2.70.98.70">
    <property type="match status" value="1"/>
</dbReference>
<dbReference type="Pfam" id="PF07940">
    <property type="entry name" value="Hepar_II_III_C"/>
    <property type="match status" value="1"/>
</dbReference>
<dbReference type="Proteomes" id="UP000199323">
    <property type="component" value="Unassembled WGS sequence"/>
</dbReference>
<evidence type="ECO:0000256" key="1">
    <source>
        <dbReference type="ARBA" id="ARBA00004196"/>
    </source>
</evidence>